<comment type="similarity">
    <text evidence="2">Belongs to the YkuD family.</text>
</comment>
<reference evidence="9" key="1">
    <citation type="journal article" date="2014" name="Int. J. Syst. Evol. Microbiol.">
        <title>Complete genome sequence of Corynebacterium casei LMG S-19264T (=DSM 44701T), isolated from a smear-ripened cheese.</title>
        <authorList>
            <consortium name="US DOE Joint Genome Institute (JGI-PGF)"/>
            <person name="Walter F."/>
            <person name="Albersmeier A."/>
            <person name="Kalinowski J."/>
            <person name="Ruckert C."/>
        </authorList>
    </citation>
    <scope>NUCLEOTIDE SEQUENCE</scope>
    <source>
        <strain evidence="9">KCTC 23310</strain>
    </source>
</reference>
<evidence type="ECO:0000313" key="10">
    <source>
        <dbReference type="Proteomes" id="UP000638981"/>
    </source>
</evidence>
<dbReference type="InterPro" id="IPR036365">
    <property type="entry name" value="PGBD-like_sf"/>
</dbReference>
<dbReference type="SUPFAM" id="SSF47090">
    <property type="entry name" value="PGBD-like"/>
    <property type="match status" value="1"/>
</dbReference>
<evidence type="ECO:0000256" key="7">
    <source>
        <dbReference type="PROSITE-ProRule" id="PRU01373"/>
    </source>
</evidence>
<dbReference type="Pfam" id="PF01471">
    <property type="entry name" value="PG_binding_1"/>
    <property type="match status" value="1"/>
</dbReference>
<dbReference type="CDD" id="cd16913">
    <property type="entry name" value="YkuD_like"/>
    <property type="match status" value="1"/>
</dbReference>
<feature type="domain" description="L,D-TPase catalytic" evidence="8">
    <location>
        <begin position="299"/>
        <end position="478"/>
    </location>
</feature>
<dbReference type="InterPro" id="IPR036366">
    <property type="entry name" value="PGBDSf"/>
</dbReference>
<dbReference type="Gene3D" id="1.10.101.10">
    <property type="entry name" value="PGBD-like superfamily/PGBD"/>
    <property type="match status" value="1"/>
</dbReference>
<dbReference type="InterPro" id="IPR038063">
    <property type="entry name" value="Transpep_catalytic_dom"/>
</dbReference>
<protein>
    <submittedName>
        <fullName evidence="9">Murein L,D-transpeptidase</fullName>
    </submittedName>
</protein>
<organism evidence="9 10">
    <name type="scientific">Neogemmobacter tilapiae</name>
    <dbReference type="NCBI Taxonomy" id="875041"/>
    <lineage>
        <taxon>Bacteria</taxon>
        <taxon>Pseudomonadati</taxon>
        <taxon>Pseudomonadota</taxon>
        <taxon>Alphaproteobacteria</taxon>
        <taxon>Rhodobacterales</taxon>
        <taxon>Paracoccaceae</taxon>
        <taxon>Neogemmobacter</taxon>
    </lineage>
</organism>
<evidence type="ECO:0000256" key="6">
    <source>
        <dbReference type="ARBA" id="ARBA00023316"/>
    </source>
</evidence>
<keyword evidence="6 7" id="KW-0961">Cell wall biogenesis/degradation</keyword>
<dbReference type="EMBL" id="BMYJ01000001">
    <property type="protein sequence ID" value="GHC44946.1"/>
    <property type="molecule type" value="Genomic_DNA"/>
</dbReference>
<sequence>MALGIVAGRLKSGLWAGLAFSGFLTGASPVFAQTEGLSPFVRALAEAVVDDPILSAHYRANGYEAHWTDADDADRRQALLTALSHAGDHGLPVARYDVAELVAAYHAAQTEGDRGRLEARMTRALLTYAHDLQSGALVPADVDAGIKREVVVVDPALNLQAFLTAADPVAWLSDLPPQSPEYAQLVKAKITLERLSSTNGWGAPVEAKALEPGQSGALVVALRDRLAAMGYLGLTATQDYDAAITRAVQAFQLDHGLEADGVADELTMAEINVAPAERLESVIVALERQRWMDMPRGKRHIWVNIPDFTAKIIDDGKVTFQTRSVVGKDVPDQRTPEFSDEMEYMVVNPSWSVPRSITVKEYLPMMQRNPGAAGHLQLIDRNGRAVSRANIDFAAYNARNFPYAMRQAPSDGNALGLVKFMFPNQYNIYLHDTPSKSLFAKEVRAFSHGCIRLADPFDFAHALLSRQSLAAEEEFDTTLKTGRETSVPFENHIPVHLVYFTAFPTAKGQMNYRRDVYGRDGRIFDALVEAGVAPVGVQG</sequence>
<dbReference type="RefSeq" id="WP_189409682.1">
    <property type="nucleotide sequence ID" value="NZ_BMYJ01000001.1"/>
</dbReference>
<dbReference type="GO" id="GO:0009252">
    <property type="term" value="P:peptidoglycan biosynthetic process"/>
    <property type="evidence" value="ECO:0007669"/>
    <property type="project" value="UniProtKB-KW"/>
</dbReference>
<feature type="active site" description="Nucleophile" evidence="7">
    <location>
        <position position="450"/>
    </location>
</feature>
<evidence type="ECO:0000313" key="9">
    <source>
        <dbReference type="EMBL" id="GHC44946.1"/>
    </source>
</evidence>
<proteinExistence type="inferred from homology"/>
<dbReference type="InterPro" id="IPR002477">
    <property type="entry name" value="Peptidoglycan-bd-like"/>
</dbReference>
<name>A0A918TG60_9RHOB</name>
<dbReference type="PROSITE" id="PS52029">
    <property type="entry name" value="LD_TPASE"/>
    <property type="match status" value="1"/>
</dbReference>
<accession>A0A918TG60</accession>
<evidence type="ECO:0000256" key="1">
    <source>
        <dbReference type="ARBA" id="ARBA00004752"/>
    </source>
</evidence>
<dbReference type="InterPro" id="IPR052905">
    <property type="entry name" value="LD-transpeptidase_YkuD-like"/>
</dbReference>
<dbReference type="Proteomes" id="UP000638981">
    <property type="component" value="Unassembled WGS sequence"/>
</dbReference>
<keyword evidence="4 7" id="KW-0133">Cell shape</keyword>
<keyword evidence="5 7" id="KW-0573">Peptidoglycan synthesis</keyword>
<dbReference type="Pfam" id="PF03734">
    <property type="entry name" value="YkuD"/>
    <property type="match status" value="1"/>
</dbReference>
<comment type="caution">
    <text evidence="9">The sequence shown here is derived from an EMBL/GenBank/DDBJ whole genome shotgun (WGS) entry which is preliminary data.</text>
</comment>
<keyword evidence="3" id="KW-0808">Transferase</keyword>
<comment type="pathway">
    <text evidence="1 7">Cell wall biogenesis; peptidoglycan biosynthesis.</text>
</comment>
<dbReference type="AlphaFoldDB" id="A0A918TG60"/>
<dbReference type="Gene3D" id="2.40.440.10">
    <property type="entry name" value="L,D-transpeptidase catalytic domain-like"/>
    <property type="match status" value="1"/>
</dbReference>
<dbReference type="GO" id="GO:0071555">
    <property type="term" value="P:cell wall organization"/>
    <property type="evidence" value="ECO:0007669"/>
    <property type="project" value="UniProtKB-UniRule"/>
</dbReference>
<evidence type="ECO:0000256" key="3">
    <source>
        <dbReference type="ARBA" id="ARBA00022679"/>
    </source>
</evidence>
<gene>
    <name evidence="9" type="ORF">GCM10007315_02780</name>
</gene>
<feature type="active site" description="Proton donor/acceptor" evidence="7">
    <location>
        <position position="431"/>
    </location>
</feature>
<evidence type="ECO:0000256" key="5">
    <source>
        <dbReference type="ARBA" id="ARBA00022984"/>
    </source>
</evidence>
<dbReference type="GO" id="GO:0004180">
    <property type="term" value="F:carboxypeptidase activity"/>
    <property type="evidence" value="ECO:0007669"/>
    <property type="project" value="UniProtKB-ARBA"/>
</dbReference>
<dbReference type="InterPro" id="IPR045380">
    <property type="entry name" value="LD_TPept_scaffold_dom"/>
</dbReference>
<dbReference type="GO" id="GO:0016740">
    <property type="term" value="F:transferase activity"/>
    <property type="evidence" value="ECO:0007669"/>
    <property type="project" value="UniProtKB-KW"/>
</dbReference>
<dbReference type="GO" id="GO:0008360">
    <property type="term" value="P:regulation of cell shape"/>
    <property type="evidence" value="ECO:0007669"/>
    <property type="project" value="UniProtKB-UniRule"/>
</dbReference>
<dbReference type="InterPro" id="IPR005490">
    <property type="entry name" value="LD_TPept_cat_dom"/>
</dbReference>
<keyword evidence="10" id="KW-1185">Reference proteome</keyword>
<evidence type="ECO:0000256" key="4">
    <source>
        <dbReference type="ARBA" id="ARBA00022960"/>
    </source>
</evidence>
<dbReference type="SUPFAM" id="SSF141523">
    <property type="entry name" value="L,D-transpeptidase catalytic domain-like"/>
    <property type="match status" value="1"/>
</dbReference>
<dbReference type="Pfam" id="PF20142">
    <property type="entry name" value="Scaffold"/>
    <property type="match status" value="1"/>
</dbReference>
<evidence type="ECO:0000259" key="8">
    <source>
        <dbReference type="PROSITE" id="PS52029"/>
    </source>
</evidence>
<dbReference type="PANTHER" id="PTHR41533">
    <property type="entry name" value="L,D-TRANSPEPTIDASE HI_1667-RELATED"/>
    <property type="match status" value="1"/>
</dbReference>
<dbReference type="PANTHER" id="PTHR41533:SF2">
    <property type="entry name" value="BLR7131 PROTEIN"/>
    <property type="match status" value="1"/>
</dbReference>
<evidence type="ECO:0000256" key="2">
    <source>
        <dbReference type="ARBA" id="ARBA00005992"/>
    </source>
</evidence>
<reference evidence="9" key="2">
    <citation type="submission" date="2020-09" db="EMBL/GenBank/DDBJ databases">
        <authorList>
            <person name="Sun Q."/>
            <person name="Kim S."/>
        </authorList>
    </citation>
    <scope>NUCLEOTIDE SEQUENCE</scope>
    <source>
        <strain evidence="9">KCTC 23310</strain>
    </source>
</reference>